<accession>A0AAD9IXN5</accession>
<evidence type="ECO:0000313" key="2">
    <source>
        <dbReference type="EMBL" id="KAK2141965.1"/>
    </source>
</evidence>
<name>A0AAD9IXN5_9ANNE</name>
<evidence type="ECO:0000256" key="1">
    <source>
        <dbReference type="SAM" id="MobiDB-lite"/>
    </source>
</evidence>
<keyword evidence="3" id="KW-1185">Reference proteome</keyword>
<comment type="caution">
    <text evidence="2">The sequence shown here is derived from an EMBL/GenBank/DDBJ whole genome shotgun (WGS) entry which is preliminary data.</text>
</comment>
<dbReference type="Proteomes" id="UP001208570">
    <property type="component" value="Unassembled WGS sequence"/>
</dbReference>
<sequence>MSDRRAELERKKAKLQALREEKRRKEEEKKKKELRGTTSSPVQHDLRNETEKILADLGIPPSEHNRNYVMNDIQPYQFEPEGTLEEEDDSDHFEENEIIEETLRRTGNT</sequence>
<dbReference type="AlphaFoldDB" id="A0AAD9IXN5"/>
<protein>
    <submittedName>
        <fullName evidence="2">Uncharacterized protein</fullName>
    </submittedName>
</protein>
<gene>
    <name evidence="2" type="ORF">LSH36_1010g00092</name>
</gene>
<dbReference type="EMBL" id="JAODUP010001010">
    <property type="protein sequence ID" value="KAK2141965.1"/>
    <property type="molecule type" value="Genomic_DNA"/>
</dbReference>
<feature type="compositionally biased region" description="Basic and acidic residues" evidence="1">
    <location>
        <begin position="17"/>
        <end position="35"/>
    </location>
</feature>
<feature type="region of interest" description="Disordered" evidence="1">
    <location>
        <begin position="1"/>
        <end position="48"/>
    </location>
</feature>
<proteinExistence type="predicted"/>
<feature type="compositionally biased region" description="Basic and acidic residues" evidence="1">
    <location>
        <begin position="1"/>
        <end position="10"/>
    </location>
</feature>
<feature type="compositionally biased region" description="Acidic residues" evidence="1">
    <location>
        <begin position="83"/>
        <end position="100"/>
    </location>
</feature>
<evidence type="ECO:0000313" key="3">
    <source>
        <dbReference type="Proteomes" id="UP001208570"/>
    </source>
</evidence>
<organism evidence="2 3">
    <name type="scientific">Paralvinella palmiformis</name>
    <dbReference type="NCBI Taxonomy" id="53620"/>
    <lineage>
        <taxon>Eukaryota</taxon>
        <taxon>Metazoa</taxon>
        <taxon>Spiralia</taxon>
        <taxon>Lophotrochozoa</taxon>
        <taxon>Annelida</taxon>
        <taxon>Polychaeta</taxon>
        <taxon>Sedentaria</taxon>
        <taxon>Canalipalpata</taxon>
        <taxon>Terebellida</taxon>
        <taxon>Terebelliformia</taxon>
        <taxon>Alvinellidae</taxon>
        <taxon>Paralvinella</taxon>
    </lineage>
</organism>
<reference evidence="2" key="1">
    <citation type="journal article" date="2023" name="Mol. Biol. Evol.">
        <title>Third-Generation Sequencing Reveals the Adaptive Role of the Epigenome in Three Deep-Sea Polychaetes.</title>
        <authorList>
            <person name="Perez M."/>
            <person name="Aroh O."/>
            <person name="Sun Y."/>
            <person name="Lan Y."/>
            <person name="Juniper S.K."/>
            <person name="Young C.R."/>
            <person name="Angers B."/>
            <person name="Qian P.Y."/>
        </authorList>
    </citation>
    <scope>NUCLEOTIDE SEQUENCE</scope>
    <source>
        <strain evidence="2">P08H-3</strain>
    </source>
</reference>
<feature type="region of interest" description="Disordered" evidence="1">
    <location>
        <begin position="83"/>
        <end position="109"/>
    </location>
</feature>